<accession>Q5XKU2</accession>
<dbReference type="PROSITE" id="PS00233">
    <property type="entry name" value="CHIT_BIND_RR_1"/>
    <property type="match status" value="1"/>
</dbReference>
<protein>
    <submittedName>
        <fullName evidence="4">Larval cuticle protein 8.7</fullName>
    </submittedName>
</protein>
<dbReference type="EMBL" id="AY769984">
    <property type="protein sequence ID" value="AAU94927.1"/>
    <property type="molecule type" value="mRNA"/>
</dbReference>
<proteinExistence type="evidence at transcript level"/>
<dbReference type="AlphaFoldDB" id="Q5XKU2"/>
<dbReference type="InterPro" id="IPR031311">
    <property type="entry name" value="CHIT_BIND_RR_consensus"/>
</dbReference>
<evidence type="ECO:0000313" key="4">
    <source>
        <dbReference type="EMBL" id="AAU94927.1"/>
    </source>
</evidence>
<dbReference type="PROSITE" id="PS51155">
    <property type="entry name" value="CHIT_BIND_RR_2"/>
    <property type="match status" value="1"/>
</dbReference>
<dbReference type="InterPro" id="IPR000618">
    <property type="entry name" value="Insect_cuticle"/>
</dbReference>
<keyword evidence="3" id="KW-0732">Signal</keyword>
<feature type="chain" id="PRO_5004264175" evidence="3">
    <location>
        <begin position="17"/>
        <end position="100"/>
    </location>
</feature>
<dbReference type="InterPro" id="IPR050468">
    <property type="entry name" value="Cuticle_Struct_Prot"/>
</dbReference>
<organism evidence="4">
    <name type="scientific">Apriona germarii</name>
    <name type="common">Mulberry longhorn beetle</name>
    <name type="synonym">Lamia germarii</name>
    <dbReference type="NCBI Taxonomy" id="157307"/>
    <lineage>
        <taxon>Eukaryota</taxon>
        <taxon>Metazoa</taxon>
        <taxon>Ecdysozoa</taxon>
        <taxon>Arthropoda</taxon>
        <taxon>Hexapoda</taxon>
        <taxon>Insecta</taxon>
        <taxon>Pterygota</taxon>
        <taxon>Neoptera</taxon>
        <taxon>Endopterygota</taxon>
        <taxon>Coleoptera</taxon>
        <taxon>Polyphaga</taxon>
        <taxon>Cucujiformia</taxon>
        <taxon>Chrysomeloidea</taxon>
        <taxon>Cerambycidae</taxon>
        <taxon>Lamiinae</taxon>
        <taxon>Batocerini</taxon>
        <taxon>Apriona</taxon>
    </lineage>
</organism>
<dbReference type="PANTHER" id="PTHR10380:SF218">
    <property type="entry name" value="ADULT CUTICLE PROTEIN 65AA-RELATED"/>
    <property type="match status" value="1"/>
</dbReference>
<dbReference type="PANTHER" id="PTHR10380">
    <property type="entry name" value="CUTICLE PROTEIN"/>
    <property type="match status" value="1"/>
</dbReference>
<dbReference type="Pfam" id="PF00379">
    <property type="entry name" value="Chitin_bind_4"/>
    <property type="match status" value="1"/>
</dbReference>
<reference evidence="4" key="1">
    <citation type="submission" date="2004-10" db="EMBL/GenBank/DDBJ databases">
        <title>Molecular cloning of a novel cuticle protein cDNA from the mulberry longicorn beetle, Apriona germari.</title>
        <authorList>
            <person name="Gui Z.-Z."/>
            <person name="Sohn H.D."/>
            <person name="Jin B.R."/>
        </authorList>
    </citation>
    <scope>NUCLEOTIDE SEQUENCE</scope>
</reference>
<evidence type="ECO:0000256" key="2">
    <source>
        <dbReference type="PROSITE-ProRule" id="PRU00497"/>
    </source>
</evidence>
<sequence>MKVFIALAALAAVCIAAPPDAVVLKNELDNIGVDGYSFSVETSDGLNRVEQGVVNNLGSENESLRVTGSISWVDLEGTPYKLDFVADENGFQPVGAHLPK</sequence>
<keyword evidence="1 2" id="KW-0193">Cuticle</keyword>
<name>Q5XKU2_APRGE</name>
<evidence type="ECO:0000256" key="3">
    <source>
        <dbReference type="SAM" id="SignalP"/>
    </source>
</evidence>
<feature type="signal peptide" evidence="3">
    <location>
        <begin position="1"/>
        <end position="16"/>
    </location>
</feature>
<dbReference type="GO" id="GO:0062129">
    <property type="term" value="C:chitin-based extracellular matrix"/>
    <property type="evidence" value="ECO:0007669"/>
    <property type="project" value="TreeGrafter"/>
</dbReference>
<dbReference type="GO" id="GO:0008010">
    <property type="term" value="F:structural constituent of chitin-based larval cuticle"/>
    <property type="evidence" value="ECO:0007669"/>
    <property type="project" value="TreeGrafter"/>
</dbReference>
<evidence type="ECO:0000256" key="1">
    <source>
        <dbReference type="ARBA" id="ARBA00022460"/>
    </source>
</evidence>
<dbReference type="PRINTS" id="PR00947">
    <property type="entry name" value="CUTICLE"/>
</dbReference>